<dbReference type="AlphaFoldDB" id="A0DJB0"/>
<dbReference type="KEGG" id="ptm:GSPATT00017471001"/>
<evidence type="ECO:0000313" key="3">
    <source>
        <dbReference type="Proteomes" id="UP000000600"/>
    </source>
</evidence>
<dbReference type="EMBL" id="CT868463">
    <property type="protein sequence ID" value="CAK83127.1"/>
    <property type="molecule type" value="Genomic_DNA"/>
</dbReference>
<proteinExistence type="predicted"/>
<accession>A0DJB0</accession>
<protein>
    <submittedName>
        <fullName evidence="2">Uncharacterized protein</fullName>
    </submittedName>
</protein>
<dbReference type="RefSeq" id="XP_001450524.1">
    <property type="nucleotide sequence ID" value="XM_001450487.1"/>
</dbReference>
<dbReference type="InParanoid" id="A0DJB0"/>
<dbReference type="GeneID" id="5036337"/>
<evidence type="ECO:0000313" key="2">
    <source>
        <dbReference type="EMBL" id="CAK83127.1"/>
    </source>
</evidence>
<evidence type="ECO:0000256" key="1">
    <source>
        <dbReference type="SAM" id="MobiDB-lite"/>
    </source>
</evidence>
<organism evidence="2 3">
    <name type="scientific">Paramecium tetraurelia</name>
    <dbReference type="NCBI Taxonomy" id="5888"/>
    <lineage>
        <taxon>Eukaryota</taxon>
        <taxon>Sar</taxon>
        <taxon>Alveolata</taxon>
        <taxon>Ciliophora</taxon>
        <taxon>Intramacronucleata</taxon>
        <taxon>Oligohymenophorea</taxon>
        <taxon>Peniculida</taxon>
        <taxon>Parameciidae</taxon>
        <taxon>Paramecium</taxon>
    </lineage>
</organism>
<feature type="region of interest" description="Disordered" evidence="1">
    <location>
        <begin position="57"/>
        <end position="81"/>
    </location>
</feature>
<keyword evidence="3" id="KW-1185">Reference proteome</keyword>
<dbReference type="HOGENOM" id="CLU_2113690_0_0_1"/>
<name>A0DJB0_PARTE</name>
<sequence>MANIKLLVRVRFNVFKQCQNQLISYDGIKQLLDFKIFKGNSKRSFVECQQHVTKQNSDSCTIDDQQDNQSNRQQYGRKHPNFQQINAQKYDTIRDVSGKTVIANISTSLLWRITS</sequence>
<gene>
    <name evidence="2" type="ORF">GSPATT00017471001</name>
</gene>
<dbReference type="Proteomes" id="UP000000600">
    <property type="component" value="Unassembled WGS sequence"/>
</dbReference>
<reference evidence="2 3" key="1">
    <citation type="journal article" date="2006" name="Nature">
        <title>Global trends of whole-genome duplications revealed by the ciliate Paramecium tetraurelia.</title>
        <authorList>
            <consortium name="Genoscope"/>
            <person name="Aury J.-M."/>
            <person name="Jaillon O."/>
            <person name="Duret L."/>
            <person name="Noel B."/>
            <person name="Jubin C."/>
            <person name="Porcel B.M."/>
            <person name="Segurens B."/>
            <person name="Daubin V."/>
            <person name="Anthouard V."/>
            <person name="Aiach N."/>
            <person name="Arnaiz O."/>
            <person name="Billaut A."/>
            <person name="Beisson J."/>
            <person name="Blanc I."/>
            <person name="Bouhouche K."/>
            <person name="Camara F."/>
            <person name="Duharcourt S."/>
            <person name="Guigo R."/>
            <person name="Gogendeau D."/>
            <person name="Katinka M."/>
            <person name="Keller A.-M."/>
            <person name="Kissmehl R."/>
            <person name="Klotz C."/>
            <person name="Koll F."/>
            <person name="Le Moue A."/>
            <person name="Lepere C."/>
            <person name="Malinsky S."/>
            <person name="Nowacki M."/>
            <person name="Nowak J.K."/>
            <person name="Plattner H."/>
            <person name="Poulain J."/>
            <person name="Ruiz F."/>
            <person name="Serrano V."/>
            <person name="Zagulski M."/>
            <person name="Dessen P."/>
            <person name="Betermier M."/>
            <person name="Weissenbach J."/>
            <person name="Scarpelli C."/>
            <person name="Schachter V."/>
            <person name="Sperling L."/>
            <person name="Meyer E."/>
            <person name="Cohen J."/>
            <person name="Wincker P."/>
        </authorList>
    </citation>
    <scope>NUCLEOTIDE SEQUENCE [LARGE SCALE GENOMIC DNA]</scope>
    <source>
        <strain evidence="2 3">Stock d4-2</strain>
    </source>
</reference>